<comment type="caution">
    <text evidence="1">The sequence shown here is derived from an EMBL/GenBank/DDBJ whole genome shotgun (WGS) entry which is preliminary data.</text>
</comment>
<evidence type="ECO:0000313" key="1">
    <source>
        <dbReference type="EMBL" id="KAI9456797.1"/>
    </source>
</evidence>
<sequence length="157" mass="17671">MAVWEGRRVSIIRGPLKGYHGLVKADDGSSVDVELDAKLMSHGPLRQRVKLDDIQLEHMSIASSSRSNLTPPPEDLPRSITPEPVEHEESASSPWSLPQGPVWKHWLFAEEIQERLCEECIPFYVRGVPTVIFTCQDRGTWCKDSSSCKAKDRSTTE</sequence>
<organism evidence="1 2">
    <name type="scientific">Russula earlei</name>
    <dbReference type="NCBI Taxonomy" id="71964"/>
    <lineage>
        <taxon>Eukaryota</taxon>
        <taxon>Fungi</taxon>
        <taxon>Dikarya</taxon>
        <taxon>Basidiomycota</taxon>
        <taxon>Agaricomycotina</taxon>
        <taxon>Agaricomycetes</taxon>
        <taxon>Russulales</taxon>
        <taxon>Russulaceae</taxon>
        <taxon>Russula</taxon>
    </lineage>
</organism>
<name>A0ACC0U232_9AGAM</name>
<protein>
    <submittedName>
        <fullName evidence="1">Uncharacterized protein</fullName>
    </submittedName>
</protein>
<keyword evidence="2" id="KW-1185">Reference proteome</keyword>
<reference evidence="1" key="1">
    <citation type="submission" date="2021-03" db="EMBL/GenBank/DDBJ databases">
        <title>Evolutionary priming and transition to the ectomycorrhizal habit in an iconic lineage of mushroom-forming fungi: is preadaptation a requirement?</title>
        <authorList>
            <consortium name="DOE Joint Genome Institute"/>
            <person name="Looney B.P."/>
            <person name="Miyauchi S."/>
            <person name="Morin E."/>
            <person name="Drula E."/>
            <person name="Courty P.E."/>
            <person name="Chicoki N."/>
            <person name="Fauchery L."/>
            <person name="Kohler A."/>
            <person name="Kuo A."/>
            <person name="LaButti K."/>
            <person name="Pangilinan J."/>
            <person name="Lipzen A."/>
            <person name="Riley R."/>
            <person name="Andreopoulos W."/>
            <person name="He G."/>
            <person name="Johnson J."/>
            <person name="Barry K.W."/>
            <person name="Grigoriev I.V."/>
            <person name="Nagy L."/>
            <person name="Hibbett D."/>
            <person name="Henrissat B."/>
            <person name="Matheny P.B."/>
            <person name="Labbe J."/>
            <person name="Martin A.F."/>
        </authorList>
    </citation>
    <scope>NUCLEOTIDE SEQUENCE</scope>
    <source>
        <strain evidence="1">BPL698</strain>
    </source>
</reference>
<dbReference type="Proteomes" id="UP001207468">
    <property type="component" value="Unassembled WGS sequence"/>
</dbReference>
<dbReference type="EMBL" id="JAGFNK010000230">
    <property type="protein sequence ID" value="KAI9456797.1"/>
    <property type="molecule type" value="Genomic_DNA"/>
</dbReference>
<evidence type="ECO:0000313" key="2">
    <source>
        <dbReference type="Proteomes" id="UP001207468"/>
    </source>
</evidence>
<accession>A0ACC0U232</accession>
<gene>
    <name evidence="1" type="ORF">F5148DRAFT_1151272</name>
</gene>
<proteinExistence type="predicted"/>